<dbReference type="EMBL" id="JAVIIV010000055">
    <property type="protein sequence ID" value="MDX8489911.1"/>
    <property type="molecule type" value="Genomic_DNA"/>
</dbReference>
<dbReference type="RefSeq" id="WP_320293453.1">
    <property type="nucleotide sequence ID" value="NZ_JAVIIU010000001.1"/>
</dbReference>
<evidence type="ECO:0000313" key="1">
    <source>
        <dbReference type="EMBL" id="MDX8489911.1"/>
    </source>
</evidence>
<sequence length="66" mass="7387">MTKLEQIEKSVAELSPDELKAFAAWFEALRADLWDQQIEADAKSGRLDKLVAEARAEISAGKLRDL</sequence>
<proteinExistence type="predicted"/>
<protein>
    <submittedName>
        <fullName evidence="1">Uncharacterized protein</fullName>
    </submittedName>
</protein>
<organism evidence="1 2">
    <name type="scientific">Mesorhizobium humile</name>
    <dbReference type="NCBI Taxonomy" id="3072313"/>
    <lineage>
        <taxon>Bacteria</taxon>
        <taxon>Pseudomonadati</taxon>
        <taxon>Pseudomonadota</taxon>
        <taxon>Alphaproteobacteria</taxon>
        <taxon>Hyphomicrobiales</taxon>
        <taxon>Phyllobacteriaceae</taxon>
        <taxon>Mesorhizobium</taxon>
    </lineage>
</organism>
<accession>A0ABU4YSF9</accession>
<gene>
    <name evidence="1" type="ORF">RFM52_32585</name>
</gene>
<keyword evidence="2" id="KW-1185">Reference proteome</keyword>
<evidence type="ECO:0000313" key="2">
    <source>
        <dbReference type="Proteomes" id="UP001280156"/>
    </source>
</evidence>
<reference evidence="1 2" key="1">
    <citation type="submission" date="2023-08" db="EMBL/GenBank/DDBJ databases">
        <title>Implementing the SeqCode for naming new Mesorhizobium species isolated from Vachellia karroo root nodules.</title>
        <authorList>
            <person name="Van Lill M."/>
        </authorList>
    </citation>
    <scope>NUCLEOTIDE SEQUENCE [LARGE SCALE GENOMIC DNA]</scope>
    <source>
        <strain evidence="1 2">VK2B</strain>
    </source>
</reference>
<dbReference type="Proteomes" id="UP001280156">
    <property type="component" value="Unassembled WGS sequence"/>
</dbReference>
<comment type="caution">
    <text evidence="1">The sequence shown here is derived from an EMBL/GenBank/DDBJ whole genome shotgun (WGS) entry which is preliminary data.</text>
</comment>
<name>A0ABU4YSF9_9HYPH</name>